<reference evidence="6" key="2">
    <citation type="submission" date="2007-04" db="EMBL/GenBank/DDBJ databases">
        <title>The genome of the human body louse.</title>
        <authorList>
            <consortium name="The Human Body Louse Genome Consortium"/>
            <person name="Kirkness E."/>
            <person name="Walenz B."/>
            <person name="Hass B."/>
            <person name="Bruggner R."/>
            <person name="Strausberg R."/>
        </authorList>
    </citation>
    <scope>NUCLEOTIDE SEQUENCE</scope>
    <source>
        <strain evidence="6">USDA</strain>
    </source>
</reference>
<keyword evidence="4 5" id="KW-0472">Membrane</keyword>
<dbReference type="KEGG" id="phu:Phum_PHUM104040"/>
<dbReference type="CTD" id="8238137"/>
<feature type="transmembrane region" description="Helical" evidence="5">
    <location>
        <begin position="186"/>
        <end position="208"/>
    </location>
</feature>
<comment type="subcellular location">
    <subcellularLocation>
        <location evidence="1">Membrane</location>
        <topology evidence="1">Multi-pass membrane protein</topology>
    </subcellularLocation>
</comment>
<keyword evidence="8" id="KW-1185">Reference proteome</keyword>
<evidence type="ECO:0000256" key="2">
    <source>
        <dbReference type="ARBA" id="ARBA00022692"/>
    </source>
</evidence>
<dbReference type="EMBL" id="DS235070">
    <property type="protein sequence ID" value="EEB11276.1"/>
    <property type="molecule type" value="Genomic_DNA"/>
</dbReference>
<name>E0VD20_PEDHC</name>
<reference evidence="7" key="3">
    <citation type="submission" date="2021-02" db="UniProtKB">
        <authorList>
            <consortium name="EnsemblMetazoa"/>
        </authorList>
    </citation>
    <scope>IDENTIFICATION</scope>
    <source>
        <strain evidence="7">USDA</strain>
    </source>
</reference>
<dbReference type="OrthoDB" id="5845060at2759"/>
<dbReference type="InParanoid" id="E0VD20"/>
<evidence type="ECO:0000313" key="7">
    <source>
        <dbReference type="EnsemblMetazoa" id="PHUM104040-PA"/>
    </source>
</evidence>
<evidence type="ECO:0000256" key="3">
    <source>
        <dbReference type="ARBA" id="ARBA00022989"/>
    </source>
</evidence>
<dbReference type="EMBL" id="AAZO01001238">
    <property type="status" value="NOT_ANNOTATED_CDS"/>
    <property type="molecule type" value="Genomic_DNA"/>
</dbReference>
<keyword evidence="2 5" id="KW-0812">Transmembrane</keyword>
<gene>
    <name evidence="7" type="primary">8238137</name>
    <name evidence="6" type="ORF">Phum_PHUM104040</name>
</gene>
<dbReference type="Pfam" id="PF00335">
    <property type="entry name" value="Tetraspanin"/>
    <property type="match status" value="1"/>
</dbReference>
<evidence type="ECO:0000313" key="6">
    <source>
        <dbReference type="EMBL" id="EEB11276.1"/>
    </source>
</evidence>
<feature type="transmembrane region" description="Helical" evidence="5">
    <location>
        <begin position="12"/>
        <end position="32"/>
    </location>
</feature>
<dbReference type="GeneID" id="8238137"/>
<dbReference type="PANTHER" id="PTHR19282:SF452">
    <property type="entry name" value="LD03691P"/>
    <property type="match status" value="1"/>
</dbReference>
<dbReference type="HOGENOM" id="CLU_088363_0_0_1"/>
<evidence type="ECO:0000256" key="5">
    <source>
        <dbReference type="SAM" id="Phobius"/>
    </source>
</evidence>
<dbReference type="PANTHER" id="PTHR19282">
    <property type="entry name" value="TETRASPANIN"/>
    <property type="match status" value="1"/>
</dbReference>
<dbReference type="OMA" id="CPPCAPI"/>
<reference evidence="6" key="1">
    <citation type="submission" date="2007-04" db="EMBL/GenBank/DDBJ databases">
        <title>Annotation of Pediculus humanus corporis strain USDA.</title>
        <authorList>
            <person name="Kirkness E."/>
            <person name="Hannick L."/>
            <person name="Hass B."/>
            <person name="Bruggner R."/>
            <person name="Lawson D."/>
            <person name="Bidwell S."/>
            <person name="Joardar V."/>
            <person name="Caler E."/>
            <person name="Walenz B."/>
            <person name="Inman J."/>
            <person name="Schobel S."/>
            <person name="Galinsky K."/>
            <person name="Amedeo P."/>
            <person name="Strausberg R."/>
        </authorList>
    </citation>
    <scope>NUCLEOTIDE SEQUENCE</scope>
    <source>
        <strain evidence="6">USDA</strain>
    </source>
</reference>
<dbReference type="eggNOG" id="KOG3882">
    <property type="taxonomic scope" value="Eukaryota"/>
</dbReference>
<keyword evidence="3 5" id="KW-1133">Transmembrane helix</keyword>
<dbReference type="STRING" id="121224.E0VD20"/>
<dbReference type="VEuPathDB" id="VectorBase:PHUM104040"/>
<evidence type="ECO:0000256" key="4">
    <source>
        <dbReference type="ARBA" id="ARBA00023136"/>
    </source>
</evidence>
<accession>E0VD20</accession>
<sequence length="229" mass="25213">MCGGFTCSKNALTTLNILYVVVAFILIGVAVYGKASALGTNIPVISGILACGVFLILISILGLIGAAKHHQVILFFYMIILFFLFLVQFSIACACLTVNSDQQEKLARQGWESSSIEFKEQIQETFQCCGFDNRTNSKSANSLSSLCKSEFCCCKPNNDSSLASSNCSYPYCIDKLKSTISYSFKLAGGIGLFFSFTEVLAVVITYQYRNLHDPLEKRPAAIIPRNYLY</sequence>
<protein>
    <submittedName>
        <fullName evidence="6">Tetraspanin-31 A, putative</fullName>
    </submittedName>
</protein>
<organism>
    <name type="scientific">Pediculus humanus subsp. corporis</name>
    <name type="common">Body louse</name>
    <dbReference type="NCBI Taxonomy" id="121224"/>
    <lineage>
        <taxon>Eukaryota</taxon>
        <taxon>Metazoa</taxon>
        <taxon>Ecdysozoa</taxon>
        <taxon>Arthropoda</taxon>
        <taxon>Hexapoda</taxon>
        <taxon>Insecta</taxon>
        <taxon>Pterygota</taxon>
        <taxon>Neoptera</taxon>
        <taxon>Paraneoptera</taxon>
        <taxon>Psocodea</taxon>
        <taxon>Troctomorpha</taxon>
        <taxon>Phthiraptera</taxon>
        <taxon>Anoplura</taxon>
        <taxon>Pediculidae</taxon>
        <taxon>Pediculus</taxon>
    </lineage>
</organism>
<dbReference type="EnsemblMetazoa" id="PHUM104040-RA">
    <property type="protein sequence ID" value="PHUM104040-PA"/>
    <property type="gene ID" value="PHUM104040"/>
</dbReference>
<dbReference type="PRINTS" id="PR00259">
    <property type="entry name" value="TMFOUR"/>
</dbReference>
<dbReference type="FunCoup" id="E0VD20">
    <property type="interactions" value="275"/>
</dbReference>
<dbReference type="Proteomes" id="UP000009046">
    <property type="component" value="Unassembled WGS sequence"/>
</dbReference>
<dbReference type="InterPro" id="IPR008952">
    <property type="entry name" value="Tetraspanin_EC2_sf"/>
</dbReference>
<dbReference type="SUPFAM" id="SSF48652">
    <property type="entry name" value="Tetraspanin"/>
    <property type="match status" value="1"/>
</dbReference>
<feature type="transmembrane region" description="Helical" evidence="5">
    <location>
        <begin position="44"/>
        <end position="67"/>
    </location>
</feature>
<dbReference type="GO" id="GO:0016020">
    <property type="term" value="C:membrane"/>
    <property type="evidence" value="ECO:0007669"/>
    <property type="project" value="UniProtKB-SubCell"/>
</dbReference>
<evidence type="ECO:0000256" key="1">
    <source>
        <dbReference type="ARBA" id="ARBA00004141"/>
    </source>
</evidence>
<evidence type="ECO:0000313" key="8">
    <source>
        <dbReference type="Proteomes" id="UP000009046"/>
    </source>
</evidence>
<feature type="transmembrane region" description="Helical" evidence="5">
    <location>
        <begin position="73"/>
        <end position="98"/>
    </location>
</feature>
<proteinExistence type="predicted"/>
<dbReference type="InterPro" id="IPR018499">
    <property type="entry name" value="Tetraspanin/Peripherin"/>
</dbReference>
<dbReference type="AlphaFoldDB" id="E0VD20"/>
<dbReference type="RefSeq" id="XP_002424014.1">
    <property type="nucleotide sequence ID" value="XM_002423969.1"/>
</dbReference>